<accession>A0ABQ4WCP6</accession>
<dbReference type="Proteomes" id="UP001151760">
    <property type="component" value="Unassembled WGS sequence"/>
</dbReference>
<name>A0ABQ4WCP6_9ASTR</name>
<feature type="region of interest" description="Disordered" evidence="1">
    <location>
        <begin position="19"/>
        <end position="52"/>
    </location>
</feature>
<proteinExistence type="predicted"/>
<gene>
    <name evidence="2" type="ORF">Tco_0624018</name>
</gene>
<evidence type="ECO:0000313" key="2">
    <source>
        <dbReference type="EMBL" id="GJS50656.1"/>
    </source>
</evidence>
<evidence type="ECO:0000256" key="1">
    <source>
        <dbReference type="SAM" id="MobiDB-lite"/>
    </source>
</evidence>
<dbReference type="EMBL" id="BQNB010008531">
    <property type="protein sequence ID" value="GJS50656.1"/>
    <property type="molecule type" value="Genomic_DNA"/>
</dbReference>
<reference evidence="2" key="1">
    <citation type="journal article" date="2022" name="Int. J. Mol. Sci.">
        <title>Draft Genome of Tanacetum Coccineum: Genomic Comparison of Closely Related Tanacetum-Family Plants.</title>
        <authorList>
            <person name="Yamashiro T."/>
            <person name="Shiraishi A."/>
            <person name="Nakayama K."/>
            <person name="Satake H."/>
        </authorList>
    </citation>
    <scope>NUCLEOTIDE SEQUENCE</scope>
</reference>
<reference evidence="2" key="2">
    <citation type="submission" date="2022-01" db="EMBL/GenBank/DDBJ databases">
        <authorList>
            <person name="Yamashiro T."/>
            <person name="Shiraishi A."/>
            <person name="Satake H."/>
            <person name="Nakayama K."/>
        </authorList>
    </citation>
    <scope>NUCLEOTIDE SEQUENCE</scope>
</reference>
<protein>
    <submittedName>
        <fullName evidence="2">Uncharacterized protein</fullName>
    </submittedName>
</protein>
<comment type="caution">
    <text evidence="2">The sequence shown here is derived from an EMBL/GenBank/DDBJ whole genome shotgun (WGS) entry which is preliminary data.</text>
</comment>
<evidence type="ECO:0000313" key="3">
    <source>
        <dbReference type="Proteomes" id="UP001151760"/>
    </source>
</evidence>
<organism evidence="2 3">
    <name type="scientific">Tanacetum coccineum</name>
    <dbReference type="NCBI Taxonomy" id="301880"/>
    <lineage>
        <taxon>Eukaryota</taxon>
        <taxon>Viridiplantae</taxon>
        <taxon>Streptophyta</taxon>
        <taxon>Embryophyta</taxon>
        <taxon>Tracheophyta</taxon>
        <taxon>Spermatophyta</taxon>
        <taxon>Magnoliopsida</taxon>
        <taxon>eudicotyledons</taxon>
        <taxon>Gunneridae</taxon>
        <taxon>Pentapetalae</taxon>
        <taxon>asterids</taxon>
        <taxon>campanulids</taxon>
        <taxon>Asterales</taxon>
        <taxon>Asteraceae</taxon>
        <taxon>Asteroideae</taxon>
        <taxon>Anthemideae</taxon>
        <taxon>Anthemidinae</taxon>
        <taxon>Tanacetum</taxon>
    </lineage>
</organism>
<sequence>MNENENLFIPAFMGQAVNLSPLKPTENTPESSKDSEDKSITPLPPLKNLQGASPSLEVMPLTFQPHSPRERPDLGIMKHTKSENTTSLNKSISGTVTVSETEPTTPSFPTEVVNTEQESKINELTKLVQMLIDEKNVGSSKSLRPKPIQKPQLKCELCHYTNHLTDDCYRILYCMICKREDHRTSDHEMYTDSLKRSKNYKAQPYQYASPSKQILKAKAKPFPPCIHCGFNDHIPGDC</sequence>
<keyword evidence="3" id="KW-1185">Reference proteome</keyword>